<dbReference type="EMBL" id="CABVMM010000004">
    <property type="protein sequence ID" value="VVU99851.1"/>
    <property type="molecule type" value="Genomic_DNA"/>
</dbReference>
<sequence>MNRIIALLLTISFLTISCNESSDSKFEYKEWHKSPTRSPLSSTVYPFVEWEKAMEIKIGLTEKNADFDFQYYHHPVNAIVFTKSPQNENYEIALKLSEDKNEVTDISFLKLESINE</sequence>
<reference evidence="1" key="1">
    <citation type="submission" date="2019-09" db="EMBL/GenBank/DDBJ databases">
        <authorList>
            <person name="Rodrigo-Torres L."/>
            <person name="Arahal R. D."/>
            <person name="Lucena T."/>
        </authorList>
    </citation>
    <scope>NUCLEOTIDE SEQUENCE</scope>
    <source>
        <strain evidence="1">ISS653</strain>
    </source>
</reference>
<organism evidence="1 2">
    <name type="scientific">Mesonia oceanica</name>
    <dbReference type="NCBI Taxonomy" id="2687242"/>
    <lineage>
        <taxon>Bacteria</taxon>
        <taxon>Pseudomonadati</taxon>
        <taxon>Bacteroidota</taxon>
        <taxon>Flavobacteriia</taxon>
        <taxon>Flavobacteriales</taxon>
        <taxon>Flavobacteriaceae</taxon>
        <taxon>Mesonia</taxon>
    </lineage>
</organism>
<accession>A0AC61Y5W5</accession>
<proteinExistence type="predicted"/>
<gene>
    <name evidence="1" type="ORF">FVB9532_01112</name>
</gene>
<name>A0AC61Y5W5_9FLAO</name>
<dbReference type="Proteomes" id="UP000356253">
    <property type="component" value="Unassembled WGS sequence"/>
</dbReference>
<protein>
    <submittedName>
        <fullName evidence="1">Uncharacterized protein</fullName>
    </submittedName>
</protein>
<evidence type="ECO:0000313" key="2">
    <source>
        <dbReference type="Proteomes" id="UP000356253"/>
    </source>
</evidence>
<evidence type="ECO:0000313" key="1">
    <source>
        <dbReference type="EMBL" id="VVU99851.1"/>
    </source>
</evidence>
<keyword evidence="2" id="KW-1185">Reference proteome</keyword>
<comment type="caution">
    <text evidence="1">The sequence shown here is derived from an EMBL/GenBank/DDBJ whole genome shotgun (WGS) entry which is preliminary data.</text>
</comment>